<feature type="transmembrane region" description="Helical" evidence="2">
    <location>
        <begin position="248"/>
        <end position="272"/>
    </location>
</feature>
<evidence type="ECO:0000313" key="3">
    <source>
        <dbReference type="EMBL" id="CEO51788.1"/>
    </source>
</evidence>
<feature type="transmembrane region" description="Helical" evidence="2">
    <location>
        <begin position="123"/>
        <end position="142"/>
    </location>
</feature>
<evidence type="ECO:0000256" key="1">
    <source>
        <dbReference type="SAM" id="MobiDB-lite"/>
    </source>
</evidence>
<evidence type="ECO:0000256" key="2">
    <source>
        <dbReference type="SAM" id="Phobius"/>
    </source>
</evidence>
<feature type="transmembrane region" description="Helical" evidence="2">
    <location>
        <begin position="311"/>
        <end position="332"/>
    </location>
</feature>
<feature type="region of interest" description="Disordered" evidence="1">
    <location>
        <begin position="392"/>
        <end position="415"/>
    </location>
</feature>
<feature type="transmembrane region" description="Helical" evidence="2">
    <location>
        <begin position="79"/>
        <end position="103"/>
    </location>
</feature>
<keyword evidence="2" id="KW-0472">Membrane</keyword>
<feature type="transmembrane region" description="Helical" evidence="2">
    <location>
        <begin position="154"/>
        <end position="172"/>
    </location>
</feature>
<gene>
    <name evidence="3" type="ORF">BN869_000007846_1</name>
</gene>
<protein>
    <submittedName>
        <fullName evidence="3">Uncharacterized protein</fullName>
    </submittedName>
</protein>
<keyword evidence="2" id="KW-1133">Transmembrane helix</keyword>
<keyword evidence="2" id="KW-0812">Transmembrane</keyword>
<proteinExistence type="predicted"/>
<feature type="transmembrane region" description="Helical" evidence="2">
    <location>
        <begin position="352"/>
        <end position="372"/>
    </location>
</feature>
<dbReference type="AlphaFoldDB" id="A0A0B7K379"/>
<dbReference type="PANTHER" id="PTHR34391:SF1">
    <property type="entry name" value="UPF0658 GOLGI APPARATUS MEMBRANE PROTEIN C1952.10C-RELATED"/>
    <property type="match status" value="1"/>
</dbReference>
<dbReference type="PANTHER" id="PTHR34391">
    <property type="entry name" value="UPF0658 GOLGI APPARATUS MEMBRANE PROTEIN C1952.10C-RELATED"/>
    <property type="match status" value="1"/>
</dbReference>
<feature type="transmembrane region" description="Helical" evidence="2">
    <location>
        <begin position="284"/>
        <end position="304"/>
    </location>
</feature>
<dbReference type="GO" id="GO:0005794">
    <property type="term" value="C:Golgi apparatus"/>
    <property type="evidence" value="ECO:0007669"/>
    <property type="project" value="TreeGrafter"/>
</dbReference>
<accession>A0A0B7K379</accession>
<sequence length="415" mass="47272">MASPNIDGHDTASFLNKMPAYEQPVHPESAASQPHRQFTLGSLRPSWPRRNSSAEEPLQKSKPISKRRAEWNSFLSRKWAVTFAAVTLVQAVICLSFEVYVYVKLESRLKLGIQNNVKKQVEIIPTFLPLFIFGFLYENVLVWDALRAKNTIQIMGACFANFALAIYTGIQIDQVYTALVLAKENNQLQKPIDPDKVFEVTKPYLFTICALISSSTIIMVFAAWKLYQEFSWSVLKIIGADYMMKKRFLCYQIYIGLLKFDFFFVIGFMIQLVSVVTSRRDPEFGLTIAAMPITLIILGVAALCTRREIRWGMVVTIILYLGALSYFIFKSARVLSNDSIWQEYYKAVRKPLAAFALITIVLIVITIINAIYCMHNFGKGLKDYFGKRGKNDPDQEMGSPGPISEQHRMSRITIE</sequence>
<dbReference type="EMBL" id="CDPU01000025">
    <property type="protein sequence ID" value="CEO51788.1"/>
    <property type="molecule type" value="Genomic_DNA"/>
</dbReference>
<reference evidence="3" key="1">
    <citation type="submission" date="2015-01" db="EMBL/GenBank/DDBJ databases">
        <authorList>
            <person name="Durling Mikael"/>
        </authorList>
    </citation>
    <scope>NUCLEOTIDE SEQUENCE</scope>
</reference>
<feature type="transmembrane region" description="Helical" evidence="2">
    <location>
        <begin position="204"/>
        <end position="227"/>
    </location>
</feature>
<organism evidence="3">
    <name type="scientific">Bionectria ochroleuca</name>
    <name type="common">Gliocladium roseum</name>
    <dbReference type="NCBI Taxonomy" id="29856"/>
    <lineage>
        <taxon>Eukaryota</taxon>
        <taxon>Fungi</taxon>
        <taxon>Dikarya</taxon>
        <taxon>Ascomycota</taxon>
        <taxon>Pezizomycotina</taxon>
        <taxon>Sordariomycetes</taxon>
        <taxon>Hypocreomycetidae</taxon>
        <taxon>Hypocreales</taxon>
        <taxon>Bionectriaceae</taxon>
        <taxon>Clonostachys</taxon>
    </lineage>
</organism>
<dbReference type="InterPro" id="IPR040410">
    <property type="entry name" value="UPF0658_Golgi"/>
</dbReference>
<name>A0A0B7K379_BIOOC</name>